<dbReference type="AlphaFoldDB" id="A0A085LW62"/>
<gene>
    <name evidence="1" type="ORF">M513_09930</name>
</gene>
<reference evidence="1 2" key="1">
    <citation type="journal article" date="2014" name="Nat. Genet.">
        <title>Genome and transcriptome of the porcine whipworm Trichuris suis.</title>
        <authorList>
            <person name="Jex A.R."/>
            <person name="Nejsum P."/>
            <person name="Schwarz E.M."/>
            <person name="Hu L."/>
            <person name="Young N.D."/>
            <person name="Hall R.S."/>
            <person name="Korhonen P.K."/>
            <person name="Liao S."/>
            <person name="Thamsborg S."/>
            <person name="Xia J."/>
            <person name="Xu P."/>
            <person name="Wang S."/>
            <person name="Scheerlinck J.P."/>
            <person name="Hofmann A."/>
            <person name="Sternberg P.W."/>
            <person name="Wang J."/>
            <person name="Gasser R.B."/>
        </authorList>
    </citation>
    <scope>NUCLEOTIDE SEQUENCE [LARGE SCALE GENOMIC DNA]</scope>
    <source>
        <strain evidence="1">DCEP-RM93M</strain>
    </source>
</reference>
<name>A0A085LW62_9BILA</name>
<accession>A0A085LW62</accession>
<evidence type="ECO:0000313" key="1">
    <source>
        <dbReference type="EMBL" id="KFD49208.1"/>
    </source>
</evidence>
<evidence type="ECO:0000313" key="2">
    <source>
        <dbReference type="Proteomes" id="UP000030764"/>
    </source>
</evidence>
<keyword evidence="2" id="KW-1185">Reference proteome</keyword>
<sequence>MCISVLKVDVGIADCGYQATSFRIAAGHWKAAVSGDCSVVISPEGIPPWPFKVRYLGFSAKVGADSDSALGWGMCLKLGNIE</sequence>
<proteinExistence type="predicted"/>
<dbReference type="Proteomes" id="UP000030764">
    <property type="component" value="Unassembled WGS sequence"/>
</dbReference>
<organism evidence="1 2">
    <name type="scientific">Trichuris suis</name>
    <name type="common">pig whipworm</name>
    <dbReference type="NCBI Taxonomy" id="68888"/>
    <lineage>
        <taxon>Eukaryota</taxon>
        <taxon>Metazoa</taxon>
        <taxon>Ecdysozoa</taxon>
        <taxon>Nematoda</taxon>
        <taxon>Enoplea</taxon>
        <taxon>Dorylaimia</taxon>
        <taxon>Trichinellida</taxon>
        <taxon>Trichuridae</taxon>
        <taxon>Trichuris</taxon>
    </lineage>
</organism>
<dbReference type="EMBL" id="KL363276">
    <property type="protein sequence ID" value="KFD49208.1"/>
    <property type="molecule type" value="Genomic_DNA"/>
</dbReference>
<protein>
    <submittedName>
        <fullName evidence="1">Uncharacterized protein</fullName>
    </submittedName>
</protein>